<reference evidence="9 10" key="1">
    <citation type="journal article" date="2011" name="Science">
        <title>The ecoresponsive genome of Daphnia pulex.</title>
        <authorList>
            <person name="Colbourne J.K."/>
            <person name="Pfrender M.E."/>
            <person name="Gilbert D."/>
            <person name="Thomas W.K."/>
            <person name="Tucker A."/>
            <person name="Oakley T.H."/>
            <person name="Tokishita S."/>
            <person name="Aerts A."/>
            <person name="Arnold G.J."/>
            <person name="Basu M.K."/>
            <person name="Bauer D.J."/>
            <person name="Caceres C.E."/>
            <person name="Carmel L."/>
            <person name="Casola C."/>
            <person name="Choi J.H."/>
            <person name="Detter J.C."/>
            <person name="Dong Q."/>
            <person name="Dusheyko S."/>
            <person name="Eads B.D."/>
            <person name="Frohlich T."/>
            <person name="Geiler-Samerotte K.A."/>
            <person name="Gerlach D."/>
            <person name="Hatcher P."/>
            <person name="Jogdeo S."/>
            <person name="Krijgsveld J."/>
            <person name="Kriventseva E.V."/>
            <person name="Kultz D."/>
            <person name="Laforsch C."/>
            <person name="Lindquist E."/>
            <person name="Lopez J."/>
            <person name="Manak J.R."/>
            <person name="Muller J."/>
            <person name="Pangilinan J."/>
            <person name="Patwardhan R.P."/>
            <person name="Pitluck S."/>
            <person name="Pritham E.J."/>
            <person name="Rechtsteiner A."/>
            <person name="Rho M."/>
            <person name="Rogozin I.B."/>
            <person name="Sakarya O."/>
            <person name="Salamov A."/>
            <person name="Schaack S."/>
            <person name="Shapiro H."/>
            <person name="Shiga Y."/>
            <person name="Skalitzky C."/>
            <person name="Smith Z."/>
            <person name="Souvorov A."/>
            <person name="Sung W."/>
            <person name="Tang Z."/>
            <person name="Tsuchiya D."/>
            <person name="Tu H."/>
            <person name="Vos H."/>
            <person name="Wang M."/>
            <person name="Wolf Y.I."/>
            <person name="Yamagata H."/>
            <person name="Yamada T."/>
            <person name="Ye Y."/>
            <person name="Shaw J.R."/>
            <person name="Andrews J."/>
            <person name="Crease T.J."/>
            <person name="Tang H."/>
            <person name="Lucas S.M."/>
            <person name="Robertson H.M."/>
            <person name="Bork P."/>
            <person name="Koonin E.V."/>
            <person name="Zdobnov E.M."/>
            <person name="Grigoriev I.V."/>
            <person name="Lynch M."/>
            <person name="Boore J.L."/>
        </authorList>
    </citation>
    <scope>NUCLEOTIDE SEQUENCE [LARGE SCALE GENOMIC DNA]</scope>
</reference>
<dbReference type="EMBL" id="GL732610">
    <property type="protein sequence ID" value="EFX71355.1"/>
    <property type="molecule type" value="Genomic_DNA"/>
</dbReference>
<proteinExistence type="inferred from homology"/>
<keyword evidence="4" id="KW-0732">Signal</keyword>
<dbReference type="InParanoid" id="E9HA29"/>
<dbReference type="GO" id="GO:0038023">
    <property type="term" value="F:signaling receptor activity"/>
    <property type="evidence" value="ECO:0007669"/>
    <property type="project" value="InterPro"/>
</dbReference>
<name>E9HA29_DAPPU</name>
<accession>E9HA29</accession>
<evidence type="ECO:0000256" key="6">
    <source>
        <dbReference type="ARBA" id="ARBA00023170"/>
    </source>
</evidence>
<keyword evidence="3" id="KW-1003">Cell membrane</keyword>
<evidence type="ECO:0000259" key="8">
    <source>
        <dbReference type="SMART" id="SM00907"/>
    </source>
</evidence>
<sequence length="138" mass="15287">MDGGAGRVVSIYQSTCHRALTHCQSDLQCRKHLDPFLRYCNGGGGGGVSGMAGGADTCHRDLCMQALQGFYKDAPLQWSLEVAFCVCKYDFHDDYLYTPLSNWPFLSSYRHHTKAAGVSFVVPVTAQILLNFANDFLR</sequence>
<dbReference type="KEGG" id="dpx:DAPPUDRAFT_111756"/>
<dbReference type="Proteomes" id="UP000000305">
    <property type="component" value="Unassembled WGS sequence"/>
</dbReference>
<keyword evidence="6" id="KW-0675">Receptor</keyword>
<keyword evidence="7" id="KW-0325">Glycoprotein</keyword>
<organism evidence="9 10">
    <name type="scientific">Daphnia pulex</name>
    <name type="common">Water flea</name>
    <dbReference type="NCBI Taxonomy" id="6669"/>
    <lineage>
        <taxon>Eukaryota</taxon>
        <taxon>Metazoa</taxon>
        <taxon>Ecdysozoa</taxon>
        <taxon>Arthropoda</taxon>
        <taxon>Crustacea</taxon>
        <taxon>Branchiopoda</taxon>
        <taxon>Diplostraca</taxon>
        <taxon>Cladocera</taxon>
        <taxon>Anomopoda</taxon>
        <taxon>Daphniidae</taxon>
        <taxon>Daphnia</taxon>
    </lineage>
</organism>
<evidence type="ECO:0000256" key="1">
    <source>
        <dbReference type="ARBA" id="ARBA00004236"/>
    </source>
</evidence>
<keyword evidence="5" id="KW-0472">Membrane</keyword>
<evidence type="ECO:0000256" key="2">
    <source>
        <dbReference type="ARBA" id="ARBA00005961"/>
    </source>
</evidence>
<feature type="domain" description="GDNF/GAS1" evidence="8">
    <location>
        <begin position="16"/>
        <end position="101"/>
    </location>
</feature>
<evidence type="ECO:0000313" key="9">
    <source>
        <dbReference type="EMBL" id="EFX71355.1"/>
    </source>
</evidence>
<dbReference type="PANTHER" id="PTHR10269:SF12">
    <property type="entry name" value="GLIAL CELL LINE-DERIVED NEUROTROPHIC FAMILY RECEPTOR-LIKE, ISOFORM E"/>
    <property type="match status" value="1"/>
</dbReference>
<dbReference type="Pfam" id="PF02351">
    <property type="entry name" value="GDNF"/>
    <property type="match status" value="1"/>
</dbReference>
<dbReference type="STRING" id="6669.E9HA29"/>
<dbReference type="PANTHER" id="PTHR10269">
    <property type="entry name" value="GDNF RECEPTOR ALPHA"/>
    <property type="match status" value="1"/>
</dbReference>
<dbReference type="InterPro" id="IPR016017">
    <property type="entry name" value="GDNF/GAS1"/>
</dbReference>
<dbReference type="InterPro" id="IPR003438">
    <property type="entry name" value="GDNF_rcpt"/>
</dbReference>
<protein>
    <recommendedName>
        <fullName evidence="8">GDNF/GAS1 domain-containing protein</fullName>
    </recommendedName>
</protein>
<dbReference type="SMART" id="SM00907">
    <property type="entry name" value="GDNF"/>
    <property type="match status" value="1"/>
</dbReference>
<comment type="subcellular location">
    <subcellularLocation>
        <location evidence="1">Cell membrane</location>
    </subcellularLocation>
</comment>
<dbReference type="GO" id="GO:0005886">
    <property type="term" value="C:plasma membrane"/>
    <property type="evidence" value="ECO:0007669"/>
    <property type="project" value="UniProtKB-SubCell"/>
</dbReference>
<dbReference type="AlphaFoldDB" id="E9HA29"/>
<dbReference type="SUPFAM" id="SSF110035">
    <property type="entry name" value="GDNF receptor-like"/>
    <property type="match status" value="1"/>
</dbReference>
<dbReference type="HOGENOM" id="CLU_1857309_0_0_1"/>
<keyword evidence="10" id="KW-1185">Reference proteome</keyword>
<evidence type="ECO:0000313" key="10">
    <source>
        <dbReference type="Proteomes" id="UP000000305"/>
    </source>
</evidence>
<evidence type="ECO:0000256" key="7">
    <source>
        <dbReference type="ARBA" id="ARBA00023180"/>
    </source>
</evidence>
<gene>
    <name evidence="9" type="ORF">DAPPUDRAFT_111756</name>
</gene>
<comment type="similarity">
    <text evidence="2">Belongs to the GDNFR family.</text>
</comment>
<dbReference type="GO" id="GO:0007169">
    <property type="term" value="P:cell surface receptor protein tyrosine kinase signaling pathway"/>
    <property type="evidence" value="ECO:0007669"/>
    <property type="project" value="UniProtKB-ARBA"/>
</dbReference>
<dbReference type="InterPro" id="IPR037193">
    <property type="entry name" value="GDNF_alpha"/>
</dbReference>
<evidence type="ECO:0000256" key="3">
    <source>
        <dbReference type="ARBA" id="ARBA00022475"/>
    </source>
</evidence>
<evidence type="ECO:0000256" key="5">
    <source>
        <dbReference type="ARBA" id="ARBA00023136"/>
    </source>
</evidence>
<evidence type="ECO:0000256" key="4">
    <source>
        <dbReference type="ARBA" id="ARBA00022729"/>
    </source>
</evidence>